<dbReference type="Proteomes" id="UP001419268">
    <property type="component" value="Unassembled WGS sequence"/>
</dbReference>
<dbReference type="AlphaFoldDB" id="A0AAP0ECL1"/>
<protein>
    <submittedName>
        <fullName evidence="2">Uncharacterized protein</fullName>
    </submittedName>
</protein>
<evidence type="ECO:0000313" key="2">
    <source>
        <dbReference type="EMBL" id="KAK9089077.1"/>
    </source>
</evidence>
<organism evidence="2 3">
    <name type="scientific">Stephania cephalantha</name>
    <dbReference type="NCBI Taxonomy" id="152367"/>
    <lineage>
        <taxon>Eukaryota</taxon>
        <taxon>Viridiplantae</taxon>
        <taxon>Streptophyta</taxon>
        <taxon>Embryophyta</taxon>
        <taxon>Tracheophyta</taxon>
        <taxon>Spermatophyta</taxon>
        <taxon>Magnoliopsida</taxon>
        <taxon>Ranunculales</taxon>
        <taxon>Menispermaceae</taxon>
        <taxon>Menispermoideae</taxon>
        <taxon>Cissampelideae</taxon>
        <taxon>Stephania</taxon>
    </lineage>
</organism>
<feature type="compositionally biased region" description="Acidic residues" evidence="1">
    <location>
        <begin position="241"/>
        <end position="260"/>
    </location>
</feature>
<reference evidence="2 3" key="1">
    <citation type="submission" date="2024-01" db="EMBL/GenBank/DDBJ databases">
        <title>Genome assemblies of Stephania.</title>
        <authorList>
            <person name="Yang L."/>
        </authorList>
    </citation>
    <scope>NUCLEOTIDE SEQUENCE [LARGE SCALE GENOMIC DNA]</scope>
    <source>
        <strain evidence="2">JXDWG</strain>
        <tissue evidence="2">Leaf</tissue>
    </source>
</reference>
<sequence>MAGPSHLDAFIVSPNRCPLCIAEDTCLPGDTLGPVHVSTAVVDPTLGSNTTSGKDPLGEVSVEEVGPYDNNKGLAQEAVFVGGSGGGQNSMHRLATREGHTNEEITNQNEGIEQGAKASAVNGRKEIDKEARVFSPKLTLAKGERQKIVMEELNLQKVRERVEDGGERCMMVRATEQQQQSRGSLSCGFSPSRNGLRPGIIRSLNSDRSLAQPCISLQNDHSSDEEDGAASGRSGAIIEGFIEEELADNDMDDSSAECEEDRVARADGNGECDEWLDEQVA</sequence>
<feature type="region of interest" description="Disordered" evidence="1">
    <location>
        <begin position="102"/>
        <end position="124"/>
    </location>
</feature>
<gene>
    <name evidence="2" type="ORF">Scep_028159</name>
</gene>
<keyword evidence="3" id="KW-1185">Reference proteome</keyword>
<comment type="caution">
    <text evidence="2">The sequence shown here is derived from an EMBL/GenBank/DDBJ whole genome shotgun (WGS) entry which is preliminary data.</text>
</comment>
<evidence type="ECO:0000256" key="1">
    <source>
        <dbReference type="SAM" id="MobiDB-lite"/>
    </source>
</evidence>
<dbReference type="EMBL" id="JBBNAG010000012">
    <property type="protein sequence ID" value="KAK9089077.1"/>
    <property type="molecule type" value="Genomic_DNA"/>
</dbReference>
<proteinExistence type="predicted"/>
<feature type="region of interest" description="Disordered" evidence="1">
    <location>
        <begin position="218"/>
        <end position="281"/>
    </location>
</feature>
<feature type="compositionally biased region" description="Acidic residues" evidence="1">
    <location>
        <begin position="270"/>
        <end position="281"/>
    </location>
</feature>
<evidence type="ECO:0000313" key="3">
    <source>
        <dbReference type="Proteomes" id="UP001419268"/>
    </source>
</evidence>
<name>A0AAP0ECL1_9MAGN</name>
<accession>A0AAP0ECL1</accession>